<name>A0A3Q2NST0_FUNHE</name>
<dbReference type="Proteomes" id="UP000265000">
    <property type="component" value="Unplaced"/>
</dbReference>
<protein>
    <submittedName>
        <fullName evidence="1">Uncharacterized protein</fullName>
    </submittedName>
</protein>
<dbReference type="Ensembl" id="ENSFHET00000012747.1">
    <property type="protein sequence ID" value="ENSFHEP00000002125.1"/>
    <property type="gene ID" value="ENSFHEG00000002906.1"/>
</dbReference>
<sequence length="151" mass="17604">MARTNIIELLHWFANEVYIHDRICLTFDPTSAYGSHHYGNYGNLLDPLPRGYQYYTIGNIYEEDSESLPDYVRNPRRRNINHNKARIIIRVNKGNAAPRAGQTIDQVYITQHYDGSDDYDPDHTYRITPSLLQAVRRRGIDELQQLPEPSI</sequence>
<reference evidence="1" key="2">
    <citation type="submission" date="2025-09" db="UniProtKB">
        <authorList>
            <consortium name="Ensembl"/>
        </authorList>
    </citation>
    <scope>IDENTIFICATION</scope>
</reference>
<reference evidence="1" key="1">
    <citation type="submission" date="2025-08" db="UniProtKB">
        <authorList>
            <consortium name="Ensembl"/>
        </authorList>
    </citation>
    <scope>IDENTIFICATION</scope>
</reference>
<proteinExistence type="predicted"/>
<dbReference type="PANTHER" id="PTHR38706">
    <property type="entry name" value="SI:CH211-198C19.1-RELATED"/>
    <property type="match status" value="1"/>
</dbReference>
<evidence type="ECO:0000313" key="1">
    <source>
        <dbReference type="Ensembl" id="ENSFHEP00000002125.1"/>
    </source>
</evidence>
<dbReference type="PANTHER" id="PTHR38706:SF2">
    <property type="match status" value="1"/>
</dbReference>
<dbReference type="GeneTree" id="ENSGT00730000111690"/>
<accession>A0A3Q2NST0</accession>
<dbReference type="AlphaFoldDB" id="A0A3Q2NST0"/>
<organism evidence="1 2">
    <name type="scientific">Fundulus heteroclitus</name>
    <name type="common">Killifish</name>
    <name type="synonym">Mummichog</name>
    <dbReference type="NCBI Taxonomy" id="8078"/>
    <lineage>
        <taxon>Eukaryota</taxon>
        <taxon>Metazoa</taxon>
        <taxon>Chordata</taxon>
        <taxon>Craniata</taxon>
        <taxon>Vertebrata</taxon>
        <taxon>Euteleostomi</taxon>
        <taxon>Actinopterygii</taxon>
        <taxon>Neopterygii</taxon>
        <taxon>Teleostei</taxon>
        <taxon>Neoteleostei</taxon>
        <taxon>Acanthomorphata</taxon>
        <taxon>Ovalentaria</taxon>
        <taxon>Atherinomorphae</taxon>
        <taxon>Cyprinodontiformes</taxon>
        <taxon>Fundulidae</taxon>
        <taxon>Fundulus</taxon>
    </lineage>
</organism>
<evidence type="ECO:0000313" key="2">
    <source>
        <dbReference type="Proteomes" id="UP000265000"/>
    </source>
</evidence>
<keyword evidence="2" id="KW-1185">Reference proteome</keyword>